<dbReference type="EMBL" id="FOSV01000001">
    <property type="protein sequence ID" value="SFK35180.1"/>
    <property type="molecule type" value="Genomic_DNA"/>
</dbReference>
<keyword evidence="2" id="KW-0812">Transmembrane</keyword>
<evidence type="ECO:0000256" key="1">
    <source>
        <dbReference type="SAM" id="MobiDB-lite"/>
    </source>
</evidence>
<evidence type="ECO:0000313" key="3">
    <source>
        <dbReference type="EMBL" id="SFK35180.1"/>
    </source>
</evidence>
<reference evidence="4" key="1">
    <citation type="submission" date="2016-10" db="EMBL/GenBank/DDBJ databases">
        <authorList>
            <person name="Varghese N."/>
            <person name="Submissions S."/>
        </authorList>
    </citation>
    <scope>NUCLEOTIDE SEQUENCE [LARGE SCALE GENOMIC DNA]</scope>
    <source>
        <strain evidence="4">CGMCC 1.6474</strain>
    </source>
</reference>
<accession>A0A1I3YTU7</accession>
<name>A0A1I3YTU7_9HYPH</name>
<feature type="region of interest" description="Disordered" evidence="1">
    <location>
        <begin position="49"/>
        <end position="77"/>
    </location>
</feature>
<dbReference type="STRING" id="414703.SAMN04488125_101358"/>
<sequence length="77" mass="7947">MPEQLPTDAARQGQRGQPVLIVLLASLAVLAVALVGLVSWQGANSPKDYASLSQEAARHTAVSPTTPPNPAPAPKPQ</sequence>
<organism evidence="3 4">
    <name type="scientific">Methylorubrum salsuginis</name>
    <dbReference type="NCBI Taxonomy" id="414703"/>
    <lineage>
        <taxon>Bacteria</taxon>
        <taxon>Pseudomonadati</taxon>
        <taxon>Pseudomonadota</taxon>
        <taxon>Alphaproteobacteria</taxon>
        <taxon>Hyphomicrobiales</taxon>
        <taxon>Methylobacteriaceae</taxon>
        <taxon>Methylorubrum</taxon>
    </lineage>
</organism>
<keyword evidence="2" id="KW-0472">Membrane</keyword>
<dbReference type="AlphaFoldDB" id="A0A1I3YTU7"/>
<evidence type="ECO:0000256" key="2">
    <source>
        <dbReference type="SAM" id="Phobius"/>
    </source>
</evidence>
<feature type="transmembrane region" description="Helical" evidence="2">
    <location>
        <begin position="20"/>
        <end position="40"/>
    </location>
</feature>
<keyword evidence="2" id="KW-1133">Transmembrane helix</keyword>
<feature type="compositionally biased region" description="Pro residues" evidence="1">
    <location>
        <begin position="65"/>
        <end position="77"/>
    </location>
</feature>
<gene>
    <name evidence="3" type="ORF">SAMN04488125_101358</name>
</gene>
<dbReference type="Proteomes" id="UP000198804">
    <property type="component" value="Unassembled WGS sequence"/>
</dbReference>
<dbReference type="RefSeq" id="WP_091941318.1">
    <property type="nucleotide sequence ID" value="NZ_FOSV01000001.1"/>
</dbReference>
<protein>
    <submittedName>
        <fullName evidence="3">Uncharacterized protein</fullName>
    </submittedName>
</protein>
<keyword evidence="4" id="KW-1185">Reference proteome</keyword>
<evidence type="ECO:0000313" key="4">
    <source>
        <dbReference type="Proteomes" id="UP000198804"/>
    </source>
</evidence>
<proteinExistence type="predicted"/>